<name>A9AV24_HERA2</name>
<evidence type="ECO:0000313" key="1">
    <source>
        <dbReference type="EMBL" id="ABX06612.1"/>
    </source>
</evidence>
<gene>
    <name evidence="1" type="ordered locus">Haur_3980</name>
</gene>
<keyword evidence="2" id="KW-1185">Reference proteome</keyword>
<accession>A9AV24</accession>
<reference evidence="1 2" key="1">
    <citation type="journal article" date="2011" name="Stand. Genomic Sci.">
        <title>Complete genome sequence of the filamentous gliding predatory bacterium Herpetosiphon aurantiacus type strain (114-95(T)).</title>
        <authorList>
            <person name="Kiss H."/>
            <person name="Nett M."/>
            <person name="Domin N."/>
            <person name="Martin K."/>
            <person name="Maresca J.A."/>
            <person name="Copeland A."/>
            <person name="Lapidus A."/>
            <person name="Lucas S."/>
            <person name="Berry K.W."/>
            <person name="Glavina Del Rio T."/>
            <person name="Dalin E."/>
            <person name="Tice H."/>
            <person name="Pitluck S."/>
            <person name="Richardson P."/>
            <person name="Bruce D."/>
            <person name="Goodwin L."/>
            <person name="Han C."/>
            <person name="Detter J.C."/>
            <person name="Schmutz J."/>
            <person name="Brettin T."/>
            <person name="Land M."/>
            <person name="Hauser L."/>
            <person name="Kyrpides N.C."/>
            <person name="Ivanova N."/>
            <person name="Goker M."/>
            <person name="Woyke T."/>
            <person name="Klenk H.P."/>
            <person name="Bryant D.A."/>
        </authorList>
    </citation>
    <scope>NUCLEOTIDE SEQUENCE [LARGE SCALE GENOMIC DNA]</scope>
    <source>
        <strain evidence="2">ATCC 23779 / DSM 785 / 114-95</strain>
    </source>
</reference>
<evidence type="ECO:0000313" key="2">
    <source>
        <dbReference type="Proteomes" id="UP000000787"/>
    </source>
</evidence>
<proteinExistence type="predicted"/>
<dbReference type="InParanoid" id="A9AV24"/>
<dbReference type="Proteomes" id="UP000000787">
    <property type="component" value="Chromosome"/>
</dbReference>
<organism evidence="1 2">
    <name type="scientific">Herpetosiphon aurantiacus (strain ATCC 23779 / DSM 785 / 114-95)</name>
    <dbReference type="NCBI Taxonomy" id="316274"/>
    <lineage>
        <taxon>Bacteria</taxon>
        <taxon>Bacillati</taxon>
        <taxon>Chloroflexota</taxon>
        <taxon>Chloroflexia</taxon>
        <taxon>Herpetosiphonales</taxon>
        <taxon>Herpetosiphonaceae</taxon>
        <taxon>Herpetosiphon</taxon>
    </lineage>
</organism>
<protein>
    <submittedName>
        <fullName evidence="1">Uncharacterized protein</fullName>
    </submittedName>
</protein>
<sequence>MWQVVVPQRHGRPCGRPLQLSGDRSYDARRIVHWLQQYGIRSVIPPRRRCGMRKAGPVGYDAAAYRALNVVEGTIVCLKECRSVATWFEKLALNDRGFVHLAMIQRVVRILAPSTSLS</sequence>
<dbReference type="KEGG" id="hau:Haur_3980"/>
<dbReference type="AlphaFoldDB" id="A9AV24"/>
<dbReference type="EMBL" id="CP000875">
    <property type="protein sequence ID" value="ABX06612.1"/>
    <property type="molecule type" value="Genomic_DNA"/>
</dbReference>
<dbReference type="BioCyc" id="HAUR316274:GHYA-4022-MONOMER"/>
<dbReference type="HOGENOM" id="CLU_2069882_0_0_0"/>